<evidence type="ECO:0000256" key="5">
    <source>
        <dbReference type="SAM" id="MobiDB-lite"/>
    </source>
</evidence>
<comment type="caution">
    <text evidence="8">The sequence shown here is derived from an EMBL/GenBank/DDBJ whole genome shotgun (WGS) entry which is preliminary data.</text>
</comment>
<evidence type="ECO:0000256" key="2">
    <source>
        <dbReference type="ARBA" id="ARBA00022771"/>
    </source>
</evidence>
<dbReference type="InterPro" id="IPR013083">
    <property type="entry name" value="Znf_RING/FYVE/PHD"/>
</dbReference>
<feature type="chain" id="PRO_5012916017" description="RING-type domain-containing protein" evidence="6">
    <location>
        <begin position="19"/>
        <end position="268"/>
    </location>
</feature>
<dbReference type="AlphaFoldDB" id="A0A1Z5JB35"/>
<feature type="compositionally biased region" description="Polar residues" evidence="5">
    <location>
        <begin position="232"/>
        <end position="242"/>
    </location>
</feature>
<evidence type="ECO:0000256" key="3">
    <source>
        <dbReference type="ARBA" id="ARBA00022833"/>
    </source>
</evidence>
<dbReference type="PANTHER" id="PTHR45798">
    <property type="entry name" value="RING-H2 FINGER PROTEIN ATL61-RELATED-RELATED"/>
    <property type="match status" value="1"/>
</dbReference>
<dbReference type="InterPro" id="IPR001841">
    <property type="entry name" value="Znf_RING"/>
</dbReference>
<dbReference type="PANTHER" id="PTHR45798:SF97">
    <property type="entry name" value="ALCOHOL-SENSITIVE RING FINGER PROTEIN 1"/>
    <property type="match status" value="1"/>
</dbReference>
<evidence type="ECO:0000256" key="4">
    <source>
        <dbReference type="PROSITE-ProRule" id="PRU00175"/>
    </source>
</evidence>
<dbReference type="Pfam" id="PF13639">
    <property type="entry name" value="zf-RING_2"/>
    <property type="match status" value="1"/>
</dbReference>
<protein>
    <recommendedName>
        <fullName evidence="7">RING-type domain-containing protein</fullName>
    </recommendedName>
</protein>
<dbReference type="OrthoDB" id="48902at2759"/>
<evidence type="ECO:0000259" key="7">
    <source>
        <dbReference type="PROSITE" id="PS50089"/>
    </source>
</evidence>
<keyword evidence="3" id="KW-0862">Zinc</keyword>
<evidence type="ECO:0000313" key="8">
    <source>
        <dbReference type="EMBL" id="GAX11102.1"/>
    </source>
</evidence>
<reference evidence="8 9" key="1">
    <citation type="journal article" date="2015" name="Plant Cell">
        <title>Oil accumulation by the oleaginous diatom Fistulifera solaris as revealed by the genome and transcriptome.</title>
        <authorList>
            <person name="Tanaka T."/>
            <person name="Maeda Y."/>
            <person name="Veluchamy A."/>
            <person name="Tanaka M."/>
            <person name="Abida H."/>
            <person name="Marechal E."/>
            <person name="Bowler C."/>
            <person name="Muto M."/>
            <person name="Sunaga Y."/>
            <person name="Tanaka M."/>
            <person name="Yoshino T."/>
            <person name="Taniguchi T."/>
            <person name="Fukuda Y."/>
            <person name="Nemoto M."/>
            <person name="Matsumoto M."/>
            <person name="Wong P.S."/>
            <person name="Aburatani S."/>
            <person name="Fujibuchi W."/>
        </authorList>
    </citation>
    <scope>NUCLEOTIDE SEQUENCE [LARGE SCALE GENOMIC DNA]</scope>
    <source>
        <strain evidence="8 9">JPCC DA0580</strain>
    </source>
</reference>
<keyword evidence="2 4" id="KW-0863">Zinc-finger</keyword>
<proteinExistence type="predicted"/>
<evidence type="ECO:0000256" key="6">
    <source>
        <dbReference type="SAM" id="SignalP"/>
    </source>
</evidence>
<keyword evidence="9" id="KW-1185">Reference proteome</keyword>
<dbReference type="GO" id="GO:0008270">
    <property type="term" value="F:zinc ion binding"/>
    <property type="evidence" value="ECO:0007669"/>
    <property type="project" value="UniProtKB-KW"/>
</dbReference>
<keyword evidence="1" id="KW-0479">Metal-binding</keyword>
<name>A0A1Z5JB35_FISSO</name>
<evidence type="ECO:0000256" key="1">
    <source>
        <dbReference type="ARBA" id="ARBA00022723"/>
    </source>
</evidence>
<dbReference type="Gene3D" id="3.30.40.10">
    <property type="entry name" value="Zinc/RING finger domain, C3HC4 (zinc finger)"/>
    <property type="match status" value="1"/>
</dbReference>
<accession>A0A1Z5JB35</accession>
<dbReference type="PROSITE" id="PS50089">
    <property type="entry name" value="ZF_RING_2"/>
    <property type="match status" value="1"/>
</dbReference>
<organism evidence="8 9">
    <name type="scientific">Fistulifera solaris</name>
    <name type="common">Oleaginous diatom</name>
    <dbReference type="NCBI Taxonomy" id="1519565"/>
    <lineage>
        <taxon>Eukaryota</taxon>
        <taxon>Sar</taxon>
        <taxon>Stramenopiles</taxon>
        <taxon>Ochrophyta</taxon>
        <taxon>Bacillariophyta</taxon>
        <taxon>Bacillariophyceae</taxon>
        <taxon>Bacillariophycidae</taxon>
        <taxon>Naviculales</taxon>
        <taxon>Naviculaceae</taxon>
        <taxon>Fistulifera</taxon>
    </lineage>
</organism>
<keyword evidence="6" id="KW-0732">Signal</keyword>
<evidence type="ECO:0000313" key="9">
    <source>
        <dbReference type="Proteomes" id="UP000198406"/>
    </source>
</evidence>
<dbReference type="Proteomes" id="UP000198406">
    <property type="component" value="Unassembled WGS sequence"/>
</dbReference>
<feature type="region of interest" description="Disordered" evidence="5">
    <location>
        <begin position="229"/>
        <end position="268"/>
    </location>
</feature>
<gene>
    <name evidence="8" type="ORF">FisN_9Hh193</name>
</gene>
<feature type="compositionally biased region" description="Polar residues" evidence="5">
    <location>
        <begin position="252"/>
        <end position="268"/>
    </location>
</feature>
<sequence>MDGFLALLIMMVFIFCAAWAPTCIRRCYRRSDAANQGRRSSVIDPRMEAEIEMFRRMMEDAVNAIAPREGMTVDARREYILNCLMTKHIIACDNQNVDTATTTNERDDVVLSLGKDCEDEADDPKTTCAICLSEYEDGDEISWSHNPNCPHFFHRTCIAEWLLSHEECPCCRFDFLRFDDDDEQVDIETGSRDLRVPPISNNDPNGSNADFARNLQLFFELVANRRPAADVPTSNEVRNRATTIPPVRQPPLANNPTMESTSNSQEQS</sequence>
<dbReference type="InterPro" id="IPR052788">
    <property type="entry name" value="RING-type_E3_ligase_ATL"/>
</dbReference>
<dbReference type="SUPFAM" id="SSF57850">
    <property type="entry name" value="RING/U-box"/>
    <property type="match status" value="1"/>
</dbReference>
<feature type="domain" description="RING-type" evidence="7">
    <location>
        <begin position="128"/>
        <end position="172"/>
    </location>
</feature>
<dbReference type="InParanoid" id="A0A1Z5JB35"/>
<dbReference type="EMBL" id="BDSP01000036">
    <property type="protein sequence ID" value="GAX11102.1"/>
    <property type="molecule type" value="Genomic_DNA"/>
</dbReference>
<feature type="signal peptide" evidence="6">
    <location>
        <begin position="1"/>
        <end position="18"/>
    </location>
</feature>